<accession>A0A5E4QDX7</accession>
<sequence>MSLSSWGMPHHKVEEEGHSIFDVEKLPKELYLIASQVPGRPDELFYILLNEKEGLLHCYLFKAATVLEVCEEY</sequence>
<dbReference type="Proteomes" id="UP000324832">
    <property type="component" value="Unassembled WGS sequence"/>
</dbReference>
<reference evidence="1 2" key="1">
    <citation type="submission" date="2017-07" db="EMBL/GenBank/DDBJ databases">
        <authorList>
            <person name="Talla V."/>
            <person name="Backstrom N."/>
        </authorList>
    </citation>
    <scope>NUCLEOTIDE SEQUENCE [LARGE SCALE GENOMIC DNA]</scope>
</reference>
<organism evidence="1 2">
    <name type="scientific">Leptidea sinapis</name>
    <dbReference type="NCBI Taxonomy" id="189913"/>
    <lineage>
        <taxon>Eukaryota</taxon>
        <taxon>Metazoa</taxon>
        <taxon>Ecdysozoa</taxon>
        <taxon>Arthropoda</taxon>
        <taxon>Hexapoda</taxon>
        <taxon>Insecta</taxon>
        <taxon>Pterygota</taxon>
        <taxon>Neoptera</taxon>
        <taxon>Endopterygota</taxon>
        <taxon>Lepidoptera</taxon>
        <taxon>Glossata</taxon>
        <taxon>Ditrysia</taxon>
        <taxon>Papilionoidea</taxon>
        <taxon>Pieridae</taxon>
        <taxon>Dismorphiinae</taxon>
        <taxon>Leptidea</taxon>
    </lineage>
</organism>
<dbReference type="EMBL" id="FZQP02002758">
    <property type="protein sequence ID" value="VVC96498.1"/>
    <property type="molecule type" value="Genomic_DNA"/>
</dbReference>
<evidence type="ECO:0000313" key="2">
    <source>
        <dbReference type="Proteomes" id="UP000324832"/>
    </source>
</evidence>
<proteinExistence type="predicted"/>
<name>A0A5E4QDX7_9NEOP</name>
<protein>
    <submittedName>
        <fullName evidence="1">Uncharacterized protein</fullName>
    </submittedName>
</protein>
<evidence type="ECO:0000313" key="1">
    <source>
        <dbReference type="EMBL" id="VVC96498.1"/>
    </source>
</evidence>
<dbReference type="AlphaFoldDB" id="A0A5E4QDX7"/>
<keyword evidence="2" id="KW-1185">Reference proteome</keyword>
<gene>
    <name evidence="1" type="ORF">LSINAPIS_LOCUS7989</name>
</gene>